<feature type="compositionally biased region" description="Polar residues" evidence="2">
    <location>
        <begin position="1338"/>
        <end position="1349"/>
    </location>
</feature>
<evidence type="ECO:0000313" key="4">
    <source>
        <dbReference type="Proteomes" id="UP000054937"/>
    </source>
</evidence>
<feature type="coiled-coil region" evidence="1">
    <location>
        <begin position="1461"/>
        <end position="1495"/>
    </location>
</feature>
<feature type="region of interest" description="Disordered" evidence="2">
    <location>
        <begin position="1333"/>
        <end position="1362"/>
    </location>
</feature>
<gene>
    <name evidence="3" type="ORF">PPERSA_08436</name>
</gene>
<feature type="compositionally biased region" description="Basic and acidic residues" evidence="2">
    <location>
        <begin position="348"/>
        <end position="388"/>
    </location>
</feature>
<evidence type="ECO:0000256" key="1">
    <source>
        <dbReference type="SAM" id="Coils"/>
    </source>
</evidence>
<feature type="compositionally biased region" description="Polar residues" evidence="2">
    <location>
        <begin position="336"/>
        <end position="347"/>
    </location>
</feature>
<feature type="region of interest" description="Disordered" evidence="2">
    <location>
        <begin position="943"/>
        <end position="966"/>
    </location>
</feature>
<dbReference type="EMBL" id="LDAU01000040">
    <property type="protein sequence ID" value="KRX10033.1"/>
    <property type="molecule type" value="Genomic_DNA"/>
</dbReference>
<name>A0A0V0R6B2_PSEPJ</name>
<feature type="compositionally biased region" description="Basic and acidic residues" evidence="2">
    <location>
        <begin position="943"/>
        <end position="957"/>
    </location>
</feature>
<feature type="compositionally biased region" description="Low complexity" evidence="2">
    <location>
        <begin position="1215"/>
        <end position="1232"/>
    </location>
</feature>
<feature type="compositionally biased region" description="Low complexity" evidence="2">
    <location>
        <begin position="657"/>
        <end position="671"/>
    </location>
</feature>
<dbReference type="InParanoid" id="A0A0V0R6B2"/>
<feature type="region of interest" description="Disordered" evidence="2">
    <location>
        <begin position="642"/>
        <end position="678"/>
    </location>
</feature>
<comment type="caution">
    <text evidence="3">The sequence shown here is derived from an EMBL/GenBank/DDBJ whole genome shotgun (WGS) entry which is preliminary data.</text>
</comment>
<proteinExistence type="predicted"/>
<feature type="region of interest" description="Disordered" evidence="2">
    <location>
        <begin position="333"/>
        <end position="388"/>
    </location>
</feature>
<feature type="compositionally biased region" description="Acidic residues" evidence="2">
    <location>
        <begin position="446"/>
        <end position="458"/>
    </location>
</feature>
<keyword evidence="4" id="KW-1185">Reference proteome</keyword>
<evidence type="ECO:0000256" key="2">
    <source>
        <dbReference type="SAM" id="MobiDB-lite"/>
    </source>
</evidence>
<feature type="region of interest" description="Disordered" evidence="2">
    <location>
        <begin position="442"/>
        <end position="468"/>
    </location>
</feature>
<sequence length="1588" mass="189321">MSEIVINQTTINEEKINKEFLKNTPFCLTKGSIDELTLQMSISKIFKEPIKVAAKNIYLELCLNHKQNYFDFLKKISTRNKLKRQNYEQQNKLKQEEIVQDEEKINDYFKKIILKTQVKFENIVIKLNFSKEHASKENSVFMLFKLQKLKTIKTLPNQQDQLKKSLIIQDPHNQSFQNSMSYQFSQSKMGTYQDLGDNQGADQYNLYKLNLQFEQFTVHIMKDSNSNIVNEYKNNLNYQFPFTYPHHLHPSTILYLERMEMNGEQTIDTGETHVAIKLRAIEFILEPYQLKILLDYIVELRKWKQKQDIYEKIRKNQKIMQKSSQVELKIKRFSSKKQASNKNNIKQKIQEESEHSDSDNDSIEDNKKNSQTELEDKSELDLQTQHNKENYNVEIQQVNENIENVENKENKQDQEFNEEIQNEENQNVGEIQNEVNKQNKKQNFENQEEEEQQQEEEQQLNSNKFSYKNRRRLSSQDFDLEENVPVEERQRIFKGLLSEFQNQIQELDTNDLEKSIYQFEQSFQQSFVFHQNAENYQPNFIVNTEVDVFIVQLLKEDIYIQQGGDDLKEYARDWISCKKNTNSSSKKSQGISTNVPVSYFLLKIKTMSLGLARRQVRLEIQQCIKLLDIDLIQMNTKHFSQRGQIIPKKERQDQETNENNNNNQQQQSDQNQEQEKDQEQFIYTSSFQRIKKNLPITLLPMSGQGSHYCVKYIFKIQNNKRQSNFPSQQMNPKDIIKTQQKIKKHNLFKTSRQLQYKYDFQMGEGFQQTRFYKKQSENMDKIKKIINNDTQAQAMQPVALTLQIETSQIQGQKTQNTQVSTGMVNMNLDTIFLKEMKMIFDGYSYRGQQLHGQVDKKHVYKDFLWETYQEEDENYQKDQYIFELGEKLSKIKLIDENEEEDKHAKEKFIQSLKDEKVLQEVSIFIPFARVALLTPLKQIQKETQENQKNEENKKEQQQNEGEEEEELGIEIELESDFSHENKENEFLKKEKEKKMNQIFENFELNQQGQCRCLCNIKAAEKNQNHQNSDFLYHNINVNTNLRANRDIYKYDRNCLFFDLTDFTIDSSKIKEFNFYFCFLEGYLAELSDDNNQQFLTQKIFSIGKNYINKKQVENSFTFKVIQNNKIIENQQLIKKLPDNSFSNLEDMDKFFGQFQKQNIAQSETSLNSDQEDKIDNNEKTLQQNYQNQEQQNIQNNQILSNKIDQKNENGDKSIKNNSNNNFYKNNYKGSDSNNKDINKDKNLKNEVQNNLNQHFSMEFRLGILQLFLTTKKSLKNLKECLDGNLEMMNNMDQFEFFKKVINNQDLGREIKKKVFDIDLFVAESNIFYQLEENDKQQQHQSRQRANSVAKSGVKNKSDNKNLNYQQPKINQLINLHCRELLLELVFKQQIEEKYLECEKSIFQVIDFQNFNIYEILLIDPLANKKVLGVPDKLNDQFQVHKQVYNLDTYFLNSYHVCRDSLYQLNRQIQLFQLNIERLLQDVKGLQEFIKKAQQAVQSKVDEFFGQQVSEENKKFTNQQNQNFKETSRFFQENHKNLQNQFSNITTNKQEQQPYKKTNMYDSIEVYEQNNEYFKENQKIQKKEEQQQI</sequence>
<organism evidence="3 4">
    <name type="scientific">Pseudocohnilembus persalinus</name>
    <name type="common">Ciliate</name>
    <dbReference type="NCBI Taxonomy" id="266149"/>
    <lineage>
        <taxon>Eukaryota</taxon>
        <taxon>Sar</taxon>
        <taxon>Alveolata</taxon>
        <taxon>Ciliophora</taxon>
        <taxon>Intramacronucleata</taxon>
        <taxon>Oligohymenophorea</taxon>
        <taxon>Scuticociliatia</taxon>
        <taxon>Philasterida</taxon>
        <taxon>Pseudocohnilembidae</taxon>
        <taxon>Pseudocohnilembus</taxon>
    </lineage>
</organism>
<keyword evidence="1" id="KW-0175">Coiled coil</keyword>
<protein>
    <submittedName>
        <fullName evidence="3">Uncharacterized protein</fullName>
    </submittedName>
</protein>
<accession>A0A0V0R6B2</accession>
<dbReference type="Proteomes" id="UP000054937">
    <property type="component" value="Unassembled WGS sequence"/>
</dbReference>
<evidence type="ECO:0000313" key="3">
    <source>
        <dbReference type="EMBL" id="KRX10033.1"/>
    </source>
</evidence>
<reference evidence="3 4" key="1">
    <citation type="journal article" date="2015" name="Sci. Rep.">
        <title>Genome of the facultative scuticociliatosis pathogen Pseudocohnilembus persalinus provides insight into its virulence through horizontal gene transfer.</title>
        <authorList>
            <person name="Xiong J."/>
            <person name="Wang G."/>
            <person name="Cheng J."/>
            <person name="Tian M."/>
            <person name="Pan X."/>
            <person name="Warren A."/>
            <person name="Jiang C."/>
            <person name="Yuan D."/>
            <person name="Miao W."/>
        </authorList>
    </citation>
    <scope>NUCLEOTIDE SEQUENCE [LARGE SCALE GENOMIC DNA]</scope>
    <source>
        <strain evidence="3">36N120E</strain>
    </source>
</reference>
<feature type="region of interest" description="Disordered" evidence="2">
    <location>
        <begin position="1206"/>
        <end position="1239"/>
    </location>
</feature>